<comment type="caution">
    <text evidence="3">The sequence shown here is derived from an EMBL/GenBank/DDBJ whole genome shotgun (WGS) entry which is preliminary data.</text>
</comment>
<keyword evidence="4" id="KW-1185">Reference proteome</keyword>
<name>A0A431U8D2_9BACT</name>
<dbReference type="GO" id="GO:0016787">
    <property type="term" value="F:hydrolase activity"/>
    <property type="evidence" value="ECO:0007669"/>
    <property type="project" value="UniProtKB-KW"/>
</dbReference>
<dbReference type="PANTHER" id="PTHR21240:SF28">
    <property type="entry name" value="ISO-OROTATE DECARBOXYLASE (EUROFUNG)"/>
    <property type="match status" value="1"/>
</dbReference>
<dbReference type="AlphaFoldDB" id="A0A431U8D2"/>
<dbReference type="SUPFAM" id="SSF51556">
    <property type="entry name" value="Metallo-dependent hydrolases"/>
    <property type="match status" value="1"/>
</dbReference>
<feature type="domain" description="Amidohydrolase-related" evidence="2">
    <location>
        <begin position="4"/>
        <end position="239"/>
    </location>
</feature>
<evidence type="ECO:0000313" key="4">
    <source>
        <dbReference type="Proteomes" id="UP000282184"/>
    </source>
</evidence>
<protein>
    <submittedName>
        <fullName evidence="3">Amidohydrolase</fullName>
    </submittedName>
</protein>
<evidence type="ECO:0000256" key="1">
    <source>
        <dbReference type="ARBA" id="ARBA00023239"/>
    </source>
</evidence>
<dbReference type="Pfam" id="PF04909">
    <property type="entry name" value="Amidohydro_2"/>
    <property type="match status" value="1"/>
</dbReference>
<evidence type="ECO:0000313" key="3">
    <source>
        <dbReference type="EMBL" id="RTQ52511.1"/>
    </source>
</evidence>
<dbReference type="RefSeq" id="WP_126692167.1">
    <property type="nucleotide sequence ID" value="NZ_RXOF01000002.1"/>
</dbReference>
<keyword evidence="3" id="KW-0378">Hydrolase</keyword>
<dbReference type="Proteomes" id="UP000282184">
    <property type="component" value="Unassembled WGS sequence"/>
</dbReference>
<evidence type="ECO:0000259" key="2">
    <source>
        <dbReference type="Pfam" id="PF04909"/>
    </source>
</evidence>
<dbReference type="InterPro" id="IPR032466">
    <property type="entry name" value="Metal_Hydrolase"/>
</dbReference>
<dbReference type="InterPro" id="IPR006680">
    <property type="entry name" value="Amidohydro-rel"/>
</dbReference>
<dbReference type="Gene3D" id="3.20.20.140">
    <property type="entry name" value="Metal-dependent hydrolases"/>
    <property type="match status" value="1"/>
</dbReference>
<gene>
    <name evidence="3" type="ORF">EJV47_05730</name>
</gene>
<reference evidence="3 4" key="1">
    <citation type="submission" date="2018-12" db="EMBL/GenBank/DDBJ databases">
        <title>Hymenobacter gummosus sp. nov., isolated from a spring.</title>
        <authorList>
            <person name="Nie L."/>
        </authorList>
    </citation>
    <scope>NUCLEOTIDE SEQUENCE [LARGE SCALE GENOMIC DNA]</scope>
    <source>
        <strain evidence="3 4">KCTC 52166</strain>
    </source>
</reference>
<dbReference type="GO" id="GO:0005737">
    <property type="term" value="C:cytoplasm"/>
    <property type="evidence" value="ECO:0007669"/>
    <property type="project" value="TreeGrafter"/>
</dbReference>
<keyword evidence="1" id="KW-0456">Lyase</keyword>
<dbReference type="EMBL" id="RXOF01000002">
    <property type="protein sequence ID" value="RTQ52511.1"/>
    <property type="molecule type" value="Genomic_DNA"/>
</dbReference>
<dbReference type="InterPro" id="IPR032465">
    <property type="entry name" value="ACMSD"/>
</dbReference>
<accession>A0A431U8D2</accession>
<dbReference type="GO" id="GO:0019748">
    <property type="term" value="P:secondary metabolic process"/>
    <property type="evidence" value="ECO:0007669"/>
    <property type="project" value="TreeGrafter"/>
</dbReference>
<proteinExistence type="predicted"/>
<dbReference type="GO" id="GO:0016831">
    <property type="term" value="F:carboxy-lyase activity"/>
    <property type="evidence" value="ECO:0007669"/>
    <property type="project" value="InterPro"/>
</dbReference>
<sequence length="279" mass="31316">MLIIDCHCHAGKGDGLTGPWDTDAPLRPYLQWAAEAGIQRTVLFAAFHSDYAAANRQVAALVQQRPERFYGFAFVHAQRDRGRILSMVQTAVQQYGFCGIKCHRYDARLSREICDVARAFRLPVLYDVVGETSVVELLGEQYPDVNFIIPHLGSFSDDWRAQTQLTDQLARFPNIYTDTSGVRRFDILQRAVRRVGAHKFLFGSDGPWLHPGVELAKIQALHLPVEDAEKVLSGNLLRLIGQVRPAPLPAVARRVAVTADASFSQQWRDPWLLGPREEG</sequence>
<dbReference type="PANTHER" id="PTHR21240">
    <property type="entry name" value="2-AMINO-3-CARBOXYLMUCONATE-6-SEMIALDEHYDE DECARBOXYLASE"/>
    <property type="match status" value="1"/>
</dbReference>
<organism evidence="3 4">
    <name type="scientific">Hymenobacter gummosus</name>
    <dbReference type="NCBI Taxonomy" id="1776032"/>
    <lineage>
        <taxon>Bacteria</taxon>
        <taxon>Pseudomonadati</taxon>
        <taxon>Bacteroidota</taxon>
        <taxon>Cytophagia</taxon>
        <taxon>Cytophagales</taxon>
        <taxon>Hymenobacteraceae</taxon>
        <taxon>Hymenobacter</taxon>
    </lineage>
</organism>
<dbReference type="OrthoDB" id="9777673at2"/>